<dbReference type="PROSITE" id="PS51186">
    <property type="entry name" value="GNAT"/>
    <property type="match status" value="1"/>
</dbReference>
<proteinExistence type="predicted"/>
<feature type="domain" description="N-acetyltransferase" evidence="1">
    <location>
        <begin position="1"/>
        <end position="148"/>
    </location>
</feature>
<dbReference type="RefSeq" id="WP_071137344.1">
    <property type="nucleotide sequence ID" value="NZ_LT608328.1"/>
</dbReference>
<dbReference type="AlphaFoldDB" id="A0A1G4G8U8"/>
<organism evidence="2 3">
    <name type="scientific">Petrimonas mucosa</name>
    <dbReference type="NCBI Taxonomy" id="1642646"/>
    <lineage>
        <taxon>Bacteria</taxon>
        <taxon>Pseudomonadati</taxon>
        <taxon>Bacteroidota</taxon>
        <taxon>Bacteroidia</taxon>
        <taxon>Bacteroidales</taxon>
        <taxon>Dysgonomonadaceae</taxon>
        <taxon>Petrimonas</taxon>
    </lineage>
</organism>
<evidence type="ECO:0000259" key="1">
    <source>
        <dbReference type="PROSITE" id="PS51186"/>
    </source>
</evidence>
<name>A0A1G4G8U8_9BACT</name>
<dbReference type="SUPFAM" id="SSF55729">
    <property type="entry name" value="Acyl-CoA N-acyltransferases (Nat)"/>
    <property type="match status" value="1"/>
</dbReference>
<dbReference type="InterPro" id="IPR016181">
    <property type="entry name" value="Acyl_CoA_acyltransferase"/>
</dbReference>
<evidence type="ECO:0000313" key="2">
    <source>
        <dbReference type="EMBL" id="SCM58973.1"/>
    </source>
</evidence>
<reference evidence="2 3" key="1">
    <citation type="submission" date="2016-08" db="EMBL/GenBank/DDBJ databases">
        <authorList>
            <person name="Seilhamer J.J."/>
        </authorList>
    </citation>
    <scope>NUCLEOTIDE SEQUENCE [LARGE SCALE GENOMIC DNA]</scope>
    <source>
        <strain evidence="2">ING2-E5A</strain>
    </source>
</reference>
<keyword evidence="3" id="KW-1185">Reference proteome</keyword>
<dbReference type="CDD" id="cd04301">
    <property type="entry name" value="NAT_SF"/>
    <property type="match status" value="1"/>
</dbReference>
<dbReference type="EMBL" id="LT608328">
    <property type="protein sequence ID" value="SCM58973.1"/>
    <property type="molecule type" value="Genomic_DNA"/>
</dbReference>
<accession>A0A1G4G8U8</accession>
<sequence length="177" mass="21519">MTTKQITAVNTNEKIKRLYETAFPEDEQIPWKDLMRLVEEMPLDFTAYYDGENFIGFTIVYPRKSINWFWYFAVCEELRGKGYGQKILTQMIEHYKGQSFVLDMESPTQVSENIDQRKRRQNFYFRNGFRDTNVYRTYNDITMTIMMRGEGTFTMKDWDDIIHELQQFWWPDDIEEE</sequence>
<dbReference type="GO" id="GO:0016747">
    <property type="term" value="F:acyltransferase activity, transferring groups other than amino-acyl groups"/>
    <property type="evidence" value="ECO:0007669"/>
    <property type="project" value="InterPro"/>
</dbReference>
<dbReference type="STRING" id="1642646.ING2E5A_2160"/>
<dbReference type="Gene3D" id="3.40.630.30">
    <property type="match status" value="1"/>
</dbReference>
<dbReference type="InterPro" id="IPR000182">
    <property type="entry name" value="GNAT_dom"/>
</dbReference>
<dbReference type="Pfam" id="PF13508">
    <property type="entry name" value="Acetyltransf_7"/>
    <property type="match status" value="1"/>
</dbReference>
<dbReference type="KEGG" id="pmuc:ING2E5A_2160"/>
<dbReference type="Proteomes" id="UP000178485">
    <property type="component" value="Chromosome i"/>
</dbReference>
<protein>
    <submittedName>
        <fullName evidence="2">Acetyltransferase GNAT family</fullName>
    </submittedName>
</protein>
<keyword evidence="2" id="KW-0808">Transferase</keyword>
<evidence type="ECO:0000313" key="3">
    <source>
        <dbReference type="Proteomes" id="UP000178485"/>
    </source>
</evidence>
<gene>
    <name evidence="2" type="ORF">ING2E5A_2160</name>
</gene>